<dbReference type="InterPro" id="IPR017978">
    <property type="entry name" value="GPCR_3_C"/>
</dbReference>
<feature type="transmembrane region" description="Helical" evidence="12">
    <location>
        <begin position="573"/>
        <end position="595"/>
    </location>
</feature>
<dbReference type="InterPro" id="IPR009030">
    <property type="entry name" value="Growth_fac_rcpt_cys_sf"/>
</dbReference>
<keyword evidence="4 12" id="KW-0812">Transmembrane</keyword>
<evidence type="ECO:0000256" key="10">
    <source>
        <dbReference type="ARBA" id="ARBA00023180"/>
    </source>
</evidence>
<keyword evidence="3" id="KW-1003">Cell membrane</keyword>
<feature type="domain" description="G-protein coupled receptors family 3 profile" evidence="13">
    <location>
        <begin position="382"/>
        <end position="643"/>
    </location>
</feature>
<evidence type="ECO:0000259" key="13">
    <source>
        <dbReference type="PROSITE" id="PS50259"/>
    </source>
</evidence>
<reference evidence="14 15" key="1">
    <citation type="submission" date="2024-05" db="EMBL/GenBank/DDBJ databases">
        <title>Genetic variation in Jamaican populations of the coffee berry borer (Hypothenemus hampei).</title>
        <authorList>
            <person name="Errbii M."/>
            <person name="Myrie A."/>
        </authorList>
    </citation>
    <scope>NUCLEOTIDE SEQUENCE [LARGE SCALE GENOMIC DNA]</scope>
    <source>
        <strain evidence="14">JA-Hopewell-2020-01-JO</strain>
        <tissue evidence="14">Whole body</tissue>
    </source>
</reference>
<dbReference type="SUPFAM" id="SSF53822">
    <property type="entry name" value="Periplasmic binding protein-like I"/>
    <property type="match status" value="1"/>
</dbReference>
<evidence type="ECO:0000313" key="14">
    <source>
        <dbReference type="EMBL" id="KAL1491781.1"/>
    </source>
</evidence>
<comment type="caution">
    <text evidence="14">The sequence shown here is derived from an EMBL/GenBank/DDBJ whole genome shotgun (WGS) entry which is preliminary data.</text>
</comment>
<dbReference type="Proteomes" id="UP001566132">
    <property type="component" value="Unassembled WGS sequence"/>
</dbReference>
<gene>
    <name evidence="14" type="ORF">ABEB36_012327</name>
</gene>
<dbReference type="EMBL" id="JBDJPC010000009">
    <property type="protein sequence ID" value="KAL1491781.1"/>
    <property type="molecule type" value="Genomic_DNA"/>
</dbReference>
<dbReference type="CDD" id="cd15285">
    <property type="entry name" value="7tmC_mGluR_group1"/>
    <property type="match status" value="1"/>
</dbReference>
<dbReference type="InterPro" id="IPR000162">
    <property type="entry name" value="GPCR_3_mtglu_rcpt"/>
</dbReference>
<feature type="transmembrane region" description="Helical" evidence="12">
    <location>
        <begin position="488"/>
        <end position="517"/>
    </location>
</feature>
<comment type="subcellular location">
    <subcellularLocation>
        <location evidence="1">Cell membrane</location>
        <topology evidence="1">Multi-pass membrane protein</topology>
    </subcellularLocation>
</comment>
<keyword evidence="9" id="KW-0675">Receptor</keyword>
<dbReference type="InterPro" id="IPR011500">
    <property type="entry name" value="GPCR_3_9-Cys_dom"/>
</dbReference>
<dbReference type="AlphaFoldDB" id="A0ABD1EAT6"/>
<evidence type="ECO:0000256" key="1">
    <source>
        <dbReference type="ARBA" id="ARBA00004651"/>
    </source>
</evidence>
<feature type="transmembrane region" description="Helical" evidence="12">
    <location>
        <begin position="601"/>
        <end position="621"/>
    </location>
</feature>
<dbReference type="PANTHER" id="PTHR24060">
    <property type="entry name" value="METABOTROPIC GLUTAMATE RECEPTOR"/>
    <property type="match status" value="1"/>
</dbReference>
<dbReference type="InterPro" id="IPR028082">
    <property type="entry name" value="Peripla_BP_I"/>
</dbReference>
<evidence type="ECO:0000256" key="9">
    <source>
        <dbReference type="ARBA" id="ARBA00023170"/>
    </source>
</evidence>
<dbReference type="PROSITE" id="PS50259">
    <property type="entry name" value="G_PROTEIN_RECEP_F3_4"/>
    <property type="match status" value="1"/>
</dbReference>
<dbReference type="SUPFAM" id="SSF57184">
    <property type="entry name" value="Growth factor receptor domain"/>
    <property type="match status" value="1"/>
</dbReference>
<evidence type="ECO:0000256" key="5">
    <source>
        <dbReference type="ARBA" id="ARBA00022729"/>
    </source>
</evidence>
<sequence>MLDIVRYFGWSYVSVVNTDENYGQSGIQAFRELAKDVEVCIAREDSVLSNAANEVFDKVILNLKQDPNAVVVVCFCEGLTIRGLLKATKRLNLTNYFLFIGSDGWADRHDVTEDIEEQAWGSLSIRIHSPYVKSFDEYYWSLKPDSNTRNPWFEEFWQTKFRCVFPKSFLEGNESKMNVCTGKESLRENYKQDPKLSFVIKAIYTLAHALHDMLDQVCGMPFSTCEKISPFNGSLLKNYLMNISFTFDNEAFQFDENGDPPGRYDIMNFQKLSDGTFGYVEVGRWNNRSLFWSESTQFPEIRSKNYIRSVCAEECSPGHYKNVQQGGKDKRCCWVCVPCPPGEILAGNGESCQLCPKGYAPNSDKTVCELLQIQFVRWQDRSAILSMSFSISGLLSTVFTLVVFVKFHDTPVVKSSTKELCYLILIGMMVAHSSIFAMLAKPTRFYCTMTRLLPGIAFSMIYSALLTKTNRIARILAGNKKRFPNRRLYLMSATAQILMALFLIGIEVLIAGIILYVEPPKVIFLYFPDKTQLECEISLEAIVTPLLFDFVLILLCTVYAVKTRNVPENFNEAKFIGFAMYTTCVIWIAFVPIYFGSGAKSITMCICVTLSALVTWAFLFLPKLYIILLKPEKNNRAFFTTAKIRCHIGAKVTAAITEKYSTNSWRDSSSMTTSTEPEKSIKEVSKRTLSCQTGSDLLVGLLRSKRAVLSDLVSCTDSMAVKIIEKDCYCHDVNCQLKHITILLPDKHF</sequence>
<dbReference type="Pfam" id="PF00003">
    <property type="entry name" value="7tm_3"/>
    <property type="match status" value="1"/>
</dbReference>
<evidence type="ECO:0000256" key="12">
    <source>
        <dbReference type="SAM" id="Phobius"/>
    </source>
</evidence>
<dbReference type="FunFam" id="2.10.50.30:FF:000004">
    <property type="entry name" value="Taste receptor type 1 member 3-like protein"/>
    <property type="match status" value="1"/>
</dbReference>
<evidence type="ECO:0000256" key="6">
    <source>
        <dbReference type="ARBA" id="ARBA00022989"/>
    </source>
</evidence>
<dbReference type="PRINTS" id="PR00248">
    <property type="entry name" value="GPCRMGR"/>
</dbReference>
<protein>
    <recommendedName>
        <fullName evidence="13">G-protein coupled receptors family 3 profile domain-containing protein</fullName>
    </recommendedName>
</protein>
<dbReference type="FunFam" id="3.40.50.2300:FF:000145">
    <property type="entry name" value="Glutamate receptor, metabotropic"/>
    <property type="match status" value="1"/>
</dbReference>
<keyword evidence="7" id="KW-0297">G-protein coupled receptor</keyword>
<dbReference type="GO" id="GO:0004930">
    <property type="term" value="F:G protein-coupled receptor activity"/>
    <property type="evidence" value="ECO:0007669"/>
    <property type="project" value="UniProtKB-KW"/>
</dbReference>
<dbReference type="Gene3D" id="2.10.50.30">
    <property type="entry name" value="GPCR, family 3, nine cysteines domain"/>
    <property type="match status" value="1"/>
</dbReference>
<dbReference type="InterPro" id="IPR000337">
    <property type="entry name" value="GPCR_3"/>
</dbReference>
<name>A0ABD1EAT6_HYPHA</name>
<proteinExistence type="inferred from homology"/>
<feature type="transmembrane region" description="Helical" evidence="12">
    <location>
        <begin position="451"/>
        <end position="467"/>
    </location>
</feature>
<dbReference type="InterPro" id="IPR050726">
    <property type="entry name" value="mGluR"/>
</dbReference>
<keyword evidence="5" id="KW-0732">Signal</keyword>
<organism evidence="14 15">
    <name type="scientific">Hypothenemus hampei</name>
    <name type="common">Coffee berry borer</name>
    <dbReference type="NCBI Taxonomy" id="57062"/>
    <lineage>
        <taxon>Eukaryota</taxon>
        <taxon>Metazoa</taxon>
        <taxon>Ecdysozoa</taxon>
        <taxon>Arthropoda</taxon>
        <taxon>Hexapoda</taxon>
        <taxon>Insecta</taxon>
        <taxon>Pterygota</taxon>
        <taxon>Neoptera</taxon>
        <taxon>Endopterygota</taxon>
        <taxon>Coleoptera</taxon>
        <taxon>Polyphaga</taxon>
        <taxon>Cucujiformia</taxon>
        <taxon>Curculionidae</taxon>
        <taxon>Scolytinae</taxon>
        <taxon>Hypothenemus</taxon>
    </lineage>
</organism>
<keyword evidence="6 12" id="KW-1133">Transmembrane helix</keyword>
<evidence type="ECO:0000256" key="7">
    <source>
        <dbReference type="ARBA" id="ARBA00023040"/>
    </source>
</evidence>
<evidence type="ECO:0000313" key="15">
    <source>
        <dbReference type="Proteomes" id="UP001566132"/>
    </source>
</evidence>
<keyword evidence="11" id="KW-0807">Transducer</keyword>
<dbReference type="Gene3D" id="3.40.50.2300">
    <property type="match status" value="1"/>
</dbReference>
<dbReference type="Pfam" id="PF07562">
    <property type="entry name" value="NCD3G"/>
    <property type="match status" value="1"/>
</dbReference>
<feature type="transmembrane region" description="Helical" evidence="12">
    <location>
        <begin position="383"/>
        <end position="408"/>
    </location>
</feature>
<evidence type="ECO:0000256" key="3">
    <source>
        <dbReference type="ARBA" id="ARBA00022475"/>
    </source>
</evidence>
<keyword evidence="10" id="KW-0325">Glycoprotein</keyword>
<dbReference type="GO" id="GO:0005886">
    <property type="term" value="C:plasma membrane"/>
    <property type="evidence" value="ECO:0007669"/>
    <property type="project" value="UniProtKB-SubCell"/>
</dbReference>
<evidence type="ECO:0000256" key="8">
    <source>
        <dbReference type="ARBA" id="ARBA00023136"/>
    </source>
</evidence>
<dbReference type="PRINTS" id="PR00593">
    <property type="entry name" value="MTABOTROPICR"/>
</dbReference>
<dbReference type="InterPro" id="IPR001828">
    <property type="entry name" value="ANF_lig-bd_rcpt"/>
</dbReference>
<evidence type="ECO:0000256" key="4">
    <source>
        <dbReference type="ARBA" id="ARBA00022692"/>
    </source>
</evidence>
<evidence type="ECO:0000256" key="2">
    <source>
        <dbReference type="ARBA" id="ARBA00007242"/>
    </source>
</evidence>
<dbReference type="Pfam" id="PF01094">
    <property type="entry name" value="ANF_receptor"/>
    <property type="match status" value="1"/>
</dbReference>
<evidence type="ECO:0000256" key="11">
    <source>
        <dbReference type="ARBA" id="ARBA00023224"/>
    </source>
</evidence>
<feature type="transmembrane region" description="Helical" evidence="12">
    <location>
        <begin position="420"/>
        <end position="439"/>
    </location>
</feature>
<feature type="transmembrane region" description="Helical" evidence="12">
    <location>
        <begin position="537"/>
        <end position="561"/>
    </location>
</feature>
<accession>A0ABD1EAT6</accession>
<comment type="similarity">
    <text evidence="2">Belongs to the G-protein coupled receptor 3 family.</text>
</comment>
<keyword evidence="15" id="KW-1185">Reference proteome</keyword>
<keyword evidence="8 12" id="KW-0472">Membrane</keyword>
<dbReference type="InterPro" id="IPR038550">
    <property type="entry name" value="GPCR_3_9-Cys_sf"/>
</dbReference>